<name>A0A146K0W3_9EUKA</name>
<reference evidence="3" key="1">
    <citation type="submission" date="2015-07" db="EMBL/GenBank/DDBJ databases">
        <title>Adaptation to a free-living lifestyle via gene acquisitions in the diplomonad Trepomonas sp. PC1.</title>
        <authorList>
            <person name="Xu F."/>
            <person name="Jerlstrom-Hultqvist J."/>
            <person name="Kolisko M."/>
            <person name="Simpson A.G.B."/>
            <person name="Roger A.J."/>
            <person name="Svard S.G."/>
            <person name="Andersson J.O."/>
        </authorList>
    </citation>
    <scope>NUCLEOTIDE SEQUENCE</scope>
    <source>
        <strain evidence="3">PC1</strain>
    </source>
</reference>
<organism evidence="3">
    <name type="scientific">Trepomonas sp. PC1</name>
    <dbReference type="NCBI Taxonomy" id="1076344"/>
    <lineage>
        <taxon>Eukaryota</taxon>
        <taxon>Metamonada</taxon>
        <taxon>Diplomonadida</taxon>
        <taxon>Hexamitidae</taxon>
        <taxon>Hexamitinae</taxon>
        <taxon>Trepomonas</taxon>
    </lineage>
</organism>
<dbReference type="AlphaFoldDB" id="A0A146K0W3"/>
<dbReference type="EMBL" id="GDID01007041">
    <property type="protein sequence ID" value="JAP89565.1"/>
    <property type="molecule type" value="Transcribed_RNA"/>
</dbReference>
<keyword evidence="1" id="KW-0175">Coiled coil</keyword>
<feature type="region of interest" description="Disordered" evidence="2">
    <location>
        <begin position="423"/>
        <end position="442"/>
    </location>
</feature>
<feature type="coiled-coil region" evidence="1">
    <location>
        <begin position="338"/>
        <end position="372"/>
    </location>
</feature>
<evidence type="ECO:0000256" key="2">
    <source>
        <dbReference type="SAM" id="MobiDB-lite"/>
    </source>
</evidence>
<sequence>VKMPPLAPLNQLIKNTSFASRVTVREKSKYDQKLQQLEVQISQMNDTLFQKEQVNSSVQNQIQNTNDNIRKQLDDIRVLYKQNQQLKESIDKANRDALNQQRQVTQMIQSTQNDYQQLITQTQTLSIERKSLQEYLSDVHDKNKQQIAEKDAVLNQLTEEIYQIKQQQESEIRQSLLEFTVQLNDKEHQIEQFNIQRNMQFQQLKEIDNKFQQVYKQNQMQKMLQESNILRLQQSVNELIQSQRQSIAQHQKSHLTELTKKIDEIKQMPCPQCPLLYNEISQLNQQLQKEQENTNSQLLLLQKYKFKAEHLETQFGIVKSHIEKAGDLLVGNTFQNSLAELKAQVRQFDAQIRNQKQQIFKLEEQNSELQQKLKIPLEQRWKLLQNKIIQNNKQRFIFDTQRQVLKQQNLRKDISNFVGVNAKSQNAKRPSSPMLKSKQIFM</sequence>
<protein>
    <submittedName>
        <fullName evidence="3">Uncharacterized protein</fullName>
    </submittedName>
</protein>
<feature type="coiled-coil region" evidence="1">
    <location>
        <begin position="140"/>
        <end position="167"/>
    </location>
</feature>
<evidence type="ECO:0000313" key="3">
    <source>
        <dbReference type="EMBL" id="JAP89565.1"/>
    </source>
</evidence>
<evidence type="ECO:0000256" key="1">
    <source>
        <dbReference type="SAM" id="Coils"/>
    </source>
</evidence>
<gene>
    <name evidence="3" type="ORF">TPC1_30940</name>
</gene>
<proteinExistence type="predicted"/>
<feature type="coiled-coil region" evidence="1">
    <location>
        <begin position="27"/>
        <end position="103"/>
    </location>
</feature>
<feature type="non-terminal residue" evidence="3">
    <location>
        <position position="1"/>
    </location>
</feature>
<accession>A0A146K0W3</accession>